<gene>
    <name evidence="2" type="ORF">NIE36_42510</name>
    <name evidence="1" type="ORF">OSB80_42620</name>
</gene>
<sequence length="91" mass="10223">MLTETTTAKTYGLLPIVDGPWEGGRMAHAVGTFETEGVEIAMPWTAPPLGVERVRYYRQQSETGFVWSVTIPPNVRELMLEEESDIRRIVG</sequence>
<dbReference type="AlphaFoldDB" id="A0AAP5BM23"/>
<reference evidence="2" key="1">
    <citation type="submission" date="2022-06" db="EMBL/GenBank/DDBJ databases">
        <title>PHB producers.</title>
        <authorList>
            <person name="Besaury L."/>
        </authorList>
    </citation>
    <scope>NUCLEOTIDE SEQUENCE</scope>
    <source>
        <strain evidence="2 3">SEWS6</strain>
    </source>
</reference>
<evidence type="ECO:0000313" key="4">
    <source>
        <dbReference type="Proteomes" id="UP001242288"/>
    </source>
</evidence>
<dbReference type="EMBL" id="JAMXWF010000069">
    <property type="protein sequence ID" value="MDQ6413803.1"/>
    <property type="molecule type" value="Genomic_DNA"/>
</dbReference>
<dbReference type="Proteomes" id="UP001242288">
    <property type="component" value="Unassembled WGS sequence"/>
</dbReference>
<dbReference type="RefSeq" id="WP_266240760.1">
    <property type="nucleotide sequence ID" value="NZ_JAMXWF010000069.1"/>
</dbReference>
<name>A0AAP5BM23_9BURK</name>
<dbReference type="Proteomes" id="UP001209412">
    <property type="component" value="Unassembled WGS sequence"/>
</dbReference>
<comment type="caution">
    <text evidence="2">The sequence shown here is derived from an EMBL/GenBank/DDBJ whole genome shotgun (WGS) entry which is preliminary data.</text>
</comment>
<accession>A0AAP5BM23</accession>
<organism evidence="2 4">
    <name type="scientific">Paraburkholderia madseniana</name>
    <dbReference type="NCBI Taxonomy" id="2599607"/>
    <lineage>
        <taxon>Bacteria</taxon>
        <taxon>Pseudomonadati</taxon>
        <taxon>Pseudomonadota</taxon>
        <taxon>Betaproteobacteria</taxon>
        <taxon>Burkholderiales</taxon>
        <taxon>Burkholderiaceae</taxon>
        <taxon>Paraburkholderia</taxon>
    </lineage>
</organism>
<evidence type="ECO:0000313" key="1">
    <source>
        <dbReference type="EMBL" id="MCX4151992.1"/>
    </source>
</evidence>
<keyword evidence="3" id="KW-1185">Reference proteome</keyword>
<evidence type="ECO:0000313" key="2">
    <source>
        <dbReference type="EMBL" id="MDQ6413803.1"/>
    </source>
</evidence>
<dbReference type="EMBL" id="JAPKHW010000069">
    <property type="protein sequence ID" value="MCX4151992.1"/>
    <property type="molecule type" value="Genomic_DNA"/>
</dbReference>
<protein>
    <submittedName>
        <fullName evidence="2">Uncharacterized protein</fullName>
    </submittedName>
</protein>
<proteinExistence type="predicted"/>
<evidence type="ECO:0000313" key="3">
    <source>
        <dbReference type="Proteomes" id="UP001209412"/>
    </source>
</evidence>